<keyword evidence="3" id="KW-1185">Reference proteome</keyword>
<dbReference type="Proteomes" id="UP000245423">
    <property type="component" value="Chromosome 1"/>
</dbReference>
<dbReference type="Pfam" id="PF22746">
    <property type="entry name" value="SHOCT-like_DUF2089-C"/>
    <property type="match status" value="1"/>
</dbReference>
<proteinExistence type="predicted"/>
<gene>
    <name evidence="2" type="ORF">CUESP1_0622</name>
</gene>
<dbReference type="RefSeq" id="WP_005588621.1">
    <property type="nucleotide sequence ID" value="NZ_LT669839.1"/>
</dbReference>
<dbReference type="HOGENOM" id="CLU_132548_2_1_9"/>
<feature type="domain" description="YvlB/LiaX N-terminal" evidence="1">
    <location>
        <begin position="6"/>
        <end position="35"/>
    </location>
</feature>
<dbReference type="OrthoDB" id="9808584at2"/>
<sequence length="129" mass="14427">MTDFKDEKLQILKMVEEGKITSEEGVELLDALNETKVNYMENQKAKWLKIRVFEPDNSTKVNVTIPVSLIDVGMKIAGKVAPNFVPELKESGLDEMDLKEVFEAIKEGASGKLVDVESENGEKVEIIVE</sequence>
<dbReference type="AlphaFoldDB" id="M1ZM34"/>
<organism evidence="2 3">
    <name type="scientific">[Clostridium] ultunense Esp</name>
    <dbReference type="NCBI Taxonomy" id="1288971"/>
    <lineage>
        <taxon>Bacteria</taxon>
        <taxon>Bacillati</taxon>
        <taxon>Bacillota</taxon>
        <taxon>Tissierellia</taxon>
        <taxon>Tissierellales</taxon>
        <taxon>Tepidimicrobiaceae</taxon>
        <taxon>Schnuerera</taxon>
    </lineage>
</organism>
<dbReference type="InterPro" id="IPR053959">
    <property type="entry name" value="YvlB/LiaX_N"/>
</dbReference>
<evidence type="ECO:0000259" key="1">
    <source>
        <dbReference type="Pfam" id="PF22746"/>
    </source>
</evidence>
<evidence type="ECO:0000313" key="3">
    <source>
        <dbReference type="Proteomes" id="UP000245423"/>
    </source>
</evidence>
<evidence type="ECO:0000313" key="2">
    <source>
        <dbReference type="EMBL" id="SHD76006.1"/>
    </source>
</evidence>
<dbReference type="EMBL" id="LT669839">
    <property type="protein sequence ID" value="SHD76006.1"/>
    <property type="molecule type" value="Genomic_DNA"/>
</dbReference>
<reference evidence="2 3" key="1">
    <citation type="submission" date="2016-11" db="EMBL/GenBank/DDBJ databases">
        <authorList>
            <person name="Manzoor S."/>
        </authorList>
    </citation>
    <scope>NUCLEOTIDE SEQUENCE [LARGE SCALE GENOMIC DNA]</scope>
    <source>
        <strain evidence="2">Clostridium ultunense strain Esp</strain>
    </source>
</reference>
<accession>M1ZM34</accession>
<name>M1ZM34_9FIRM</name>
<protein>
    <recommendedName>
        <fullName evidence="1">YvlB/LiaX N-terminal domain-containing protein</fullName>
    </recommendedName>
</protein>